<reference evidence="2 3" key="1">
    <citation type="submission" date="2023-09" db="EMBL/GenBank/DDBJ databases">
        <title>Nesidiocoris tenuis whole genome shotgun sequence.</title>
        <authorList>
            <person name="Shibata T."/>
            <person name="Shimoda M."/>
            <person name="Kobayashi T."/>
            <person name="Uehara T."/>
        </authorList>
    </citation>
    <scope>NUCLEOTIDE SEQUENCE [LARGE SCALE GENOMIC DNA]</scope>
    <source>
        <strain evidence="2 3">Japan</strain>
    </source>
</reference>
<organism evidence="2 3">
    <name type="scientific">Nesidiocoris tenuis</name>
    <dbReference type="NCBI Taxonomy" id="355587"/>
    <lineage>
        <taxon>Eukaryota</taxon>
        <taxon>Metazoa</taxon>
        <taxon>Ecdysozoa</taxon>
        <taxon>Arthropoda</taxon>
        <taxon>Hexapoda</taxon>
        <taxon>Insecta</taxon>
        <taxon>Pterygota</taxon>
        <taxon>Neoptera</taxon>
        <taxon>Paraneoptera</taxon>
        <taxon>Hemiptera</taxon>
        <taxon>Heteroptera</taxon>
        <taxon>Panheteroptera</taxon>
        <taxon>Cimicomorpha</taxon>
        <taxon>Miridae</taxon>
        <taxon>Dicyphina</taxon>
        <taxon>Nesidiocoris</taxon>
    </lineage>
</organism>
<keyword evidence="3" id="KW-1185">Reference proteome</keyword>
<protein>
    <submittedName>
        <fullName evidence="2">Uncharacterized protein</fullName>
    </submittedName>
</protein>
<gene>
    <name evidence="2" type="ORF">NTJ_05781</name>
</gene>
<sequence>MSLHQGNESRSVTDNRAKLCEGQPATAIRRRRLPSAVRNRAAENRHKGRPRSRNGRRSSPITVIRNVPRAVGDRARKRGFVSTVPIADPTVAFRAPSGPYGSADRRVCALHDFPFLVIKITSSSKMSIP</sequence>
<proteinExistence type="predicted"/>
<dbReference type="EMBL" id="AP028912">
    <property type="protein sequence ID" value="BES92972.1"/>
    <property type="molecule type" value="Genomic_DNA"/>
</dbReference>
<accession>A0ABN7ANV2</accession>
<feature type="region of interest" description="Disordered" evidence="1">
    <location>
        <begin position="1"/>
        <end position="62"/>
    </location>
</feature>
<dbReference type="Proteomes" id="UP001307889">
    <property type="component" value="Chromosome 4"/>
</dbReference>
<feature type="compositionally biased region" description="Polar residues" evidence="1">
    <location>
        <begin position="1"/>
        <end position="10"/>
    </location>
</feature>
<name>A0ABN7ANV2_9HEMI</name>
<evidence type="ECO:0000313" key="3">
    <source>
        <dbReference type="Proteomes" id="UP001307889"/>
    </source>
</evidence>
<evidence type="ECO:0000256" key="1">
    <source>
        <dbReference type="SAM" id="MobiDB-lite"/>
    </source>
</evidence>
<feature type="compositionally biased region" description="Basic residues" evidence="1">
    <location>
        <begin position="46"/>
        <end position="56"/>
    </location>
</feature>
<evidence type="ECO:0000313" key="2">
    <source>
        <dbReference type="EMBL" id="BES92972.1"/>
    </source>
</evidence>